<dbReference type="PANTHER" id="PTHR40446:SF2">
    <property type="entry name" value="N-ACETYLGLUCOSAMINE-1-PHOSPHODIESTER ALPHA-N-ACETYLGLUCOSAMINIDASE"/>
    <property type="match status" value="1"/>
</dbReference>
<dbReference type="Proteomes" id="UP000233440">
    <property type="component" value="Unassembled WGS sequence"/>
</dbReference>
<dbReference type="Pfam" id="PF09992">
    <property type="entry name" value="NAGPA"/>
    <property type="match status" value="1"/>
</dbReference>
<keyword evidence="1" id="KW-1133">Transmembrane helix</keyword>
<proteinExistence type="predicted"/>
<keyword evidence="4" id="KW-1185">Reference proteome</keyword>
<gene>
    <name evidence="3" type="ORF">CWO92_03445</name>
</gene>
<evidence type="ECO:0000313" key="4">
    <source>
        <dbReference type="Proteomes" id="UP000233440"/>
    </source>
</evidence>
<dbReference type="PIRSF" id="PIRSF031512">
    <property type="entry name" value="EpsL"/>
    <property type="match status" value="1"/>
</dbReference>
<dbReference type="PANTHER" id="PTHR40446">
    <property type="entry name" value="N-ACETYLGLUCOSAMINE-1-PHOSPHODIESTER ALPHA-N-ACETYLGLUCOSAMINIDASE"/>
    <property type="match status" value="1"/>
</dbReference>
<dbReference type="InterPro" id="IPR018711">
    <property type="entry name" value="NAGPA"/>
</dbReference>
<evidence type="ECO:0000256" key="1">
    <source>
        <dbReference type="SAM" id="Phobius"/>
    </source>
</evidence>
<sequence length="346" mass="37594">MNQLNSENQNLSRINRNRKNIRKRFWPRIIIACIAVFVLGSGFLYGTNKGLQIRKMLVGSVLSTQHARYVKYMGFLLPQSEINKLKKAFYHPPTFQTAVASVSTDSSAPKLDVHVDTINTANYTAKILVISDPTTVHLVQSKLSGKGQPLSELITENEGIAGINGGGFADQGGTGSGGKATGIVISQGNVLAAPRENRNTPKLVGGFLKNGQFITGKYSVNQLLNLGVTDAVSFGPQLIVNGVNRVTPAINEAWGWAPRTAIGQAKDGKIIMIITDGRFYWNKTHRGASMSDMVQMFEKYQVKNAIAMDGGGSTTMIFKDTLQLKPATDTAVGMRYLPNAWVVIPH</sequence>
<dbReference type="RefSeq" id="WP_101352810.1">
    <property type="nucleotide sequence ID" value="NZ_PIQO01000002.1"/>
</dbReference>
<dbReference type="InterPro" id="IPR014565">
    <property type="entry name" value="EpsL_firmicutes"/>
</dbReference>
<dbReference type="EMBL" id="PIQO01000002">
    <property type="protein sequence ID" value="PKR86171.1"/>
    <property type="molecule type" value="Genomic_DNA"/>
</dbReference>
<protein>
    <recommendedName>
        <fullName evidence="2">Phosphodiester glycosidase domain-containing protein</fullName>
    </recommendedName>
</protein>
<keyword evidence="1" id="KW-0812">Transmembrane</keyword>
<feature type="transmembrane region" description="Helical" evidence="1">
    <location>
        <begin position="25"/>
        <end position="46"/>
    </location>
</feature>
<evidence type="ECO:0000313" key="3">
    <source>
        <dbReference type="EMBL" id="PKR86171.1"/>
    </source>
</evidence>
<name>A0A2N3LNG6_9BACI</name>
<feature type="domain" description="Phosphodiester glycosidase" evidence="2">
    <location>
        <begin position="159"/>
        <end position="343"/>
    </location>
</feature>
<evidence type="ECO:0000259" key="2">
    <source>
        <dbReference type="Pfam" id="PF09992"/>
    </source>
</evidence>
<comment type="caution">
    <text evidence="3">The sequence shown here is derived from an EMBL/GenBank/DDBJ whole genome shotgun (WGS) entry which is preliminary data.</text>
</comment>
<dbReference type="OrthoDB" id="9816453at2"/>
<reference evidence="3 4" key="1">
    <citation type="submission" date="2017-11" db="EMBL/GenBank/DDBJ databases">
        <title>Bacillus camelliae sp. nov., isolated from pu'er tea.</title>
        <authorList>
            <person name="Niu L."/>
        </authorList>
    </citation>
    <scope>NUCLEOTIDE SEQUENCE [LARGE SCALE GENOMIC DNA]</scope>
    <source>
        <strain evidence="3 4">7578-1</strain>
    </source>
</reference>
<organism evidence="3 4">
    <name type="scientific">Heyndrickxia camelliae</name>
    <dbReference type="NCBI Taxonomy" id="1707093"/>
    <lineage>
        <taxon>Bacteria</taxon>
        <taxon>Bacillati</taxon>
        <taxon>Bacillota</taxon>
        <taxon>Bacilli</taxon>
        <taxon>Bacillales</taxon>
        <taxon>Bacillaceae</taxon>
        <taxon>Heyndrickxia</taxon>
    </lineage>
</organism>
<dbReference type="AlphaFoldDB" id="A0A2N3LNG6"/>
<accession>A0A2N3LNG6</accession>
<keyword evidence="1" id="KW-0472">Membrane</keyword>